<accession>A0A6G8KTA4</accession>
<dbReference type="Proteomes" id="UP000501518">
    <property type="component" value="Chromosome"/>
</dbReference>
<protein>
    <submittedName>
        <fullName evidence="3">Uncharacterized protein</fullName>
    </submittedName>
</protein>
<name>A0A6G8KTA4_9MICO</name>
<evidence type="ECO:0000313" key="3">
    <source>
        <dbReference type="EMBL" id="QIN27896.1"/>
    </source>
</evidence>
<keyword evidence="2" id="KW-0472">Membrane</keyword>
<sequence>MRIPQASRWIIALLLLAIGSLALVFAPGLHDLAAVFWGLALMSLIAALVIAVRRWRTVRRGESSGSHEPSRQRRNRSRENGSGQ</sequence>
<keyword evidence="2" id="KW-0812">Transmembrane</keyword>
<keyword evidence="2" id="KW-1133">Transmembrane helix</keyword>
<dbReference type="AlphaFoldDB" id="A0A6G8KTA4"/>
<reference evidence="3 4" key="1">
    <citation type="submission" date="2019-02" db="EMBL/GenBank/DDBJ databases">
        <title>Complete Genome Sequence and Methylome Analysis of Brevibacterium luteolum NEB1784.</title>
        <authorList>
            <person name="Fomenkov A."/>
            <person name="Roberts R.J."/>
        </authorList>
    </citation>
    <scope>NUCLEOTIDE SEQUENCE [LARGE SCALE GENOMIC DNA]</scope>
    <source>
        <strain evidence="3 4">NEB1784</strain>
    </source>
</reference>
<organism evidence="3 4">
    <name type="scientific">Brevibacterium luteolum</name>
    <dbReference type="NCBI Taxonomy" id="199591"/>
    <lineage>
        <taxon>Bacteria</taxon>
        <taxon>Bacillati</taxon>
        <taxon>Actinomycetota</taxon>
        <taxon>Actinomycetes</taxon>
        <taxon>Micrococcales</taxon>
        <taxon>Brevibacteriaceae</taxon>
        <taxon>Brevibacterium</taxon>
    </lineage>
</organism>
<dbReference type="EMBL" id="CP035810">
    <property type="protein sequence ID" value="QIN27896.1"/>
    <property type="molecule type" value="Genomic_DNA"/>
</dbReference>
<proteinExistence type="predicted"/>
<dbReference type="KEGG" id="blut:EW640_00305"/>
<dbReference type="RefSeq" id="WP_165882454.1">
    <property type="nucleotide sequence ID" value="NZ_CP035810.1"/>
</dbReference>
<evidence type="ECO:0000256" key="1">
    <source>
        <dbReference type="SAM" id="MobiDB-lite"/>
    </source>
</evidence>
<feature type="transmembrane region" description="Helical" evidence="2">
    <location>
        <begin position="32"/>
        <end position="52"/>
    </location>
</feature>
<evidence type="ECO:0000313" key="4">
    <source>
        <dbReference type="Proteomes" id="UP000501518"/>
    </source>
</evidence>
<gene>
    <name evidence="3" type="ORF">EW640_00305</name>
</gene>
<feature type="region of interest" description="Disordered" evidence="1">
    <location>
        <begin position="59"/>
        <end position="84"/>
    </location>
</feature>
<evidence type="ECO:0000256" key="2">
    <source>
        <dbReference type="SAM" id="Phobius"/>
    </source>
</evidence>